<evidence type="ECO:0000313" key="3">
    <source>
        <dbReference type="EMBL" id="RKP20155.1"/>
    </source>
</evidence>
<feature type="domain" description="COG complex component COG2 C-terminal" evidence="2">
    <location>
        <begin position="305"/>
        <end position="382"/>
    </location>
</feature>
<accession>A0A4P9YKZ8</accession>
<dbReference type="InterPro" id="IPR024603">
    <property type="entry name" value="COG_complex_COG2_C"/>
</dbReference>
<dbReference type="InterPro" id="IPR009316">
    <property type="entry name" value="COG2"/>
</dbReference>
<dbReference type="Pfam" id="PF12022">
    <property type="entry name" value="COG2_C"/>
    <property type="match status" value="2"/>
</dbReference>
<evidence type="ECO:0000259" key="2">
    <source>
        <dbReference type="Pfam" id="PF12022"/>
    </source>
</evidence>
<dbReference type="PANTHER" id="PTHR12961:SF0">
    <property type="entry name" value="CONSERVED OLIGOMERIC GOLGI COMPLEX SUBUNIT 2"/>
    <property type="match status" value="1"/>
</dbReference>
<sequence length="589" mass="68971">MDTLDYLKLYFNEIKEEKLLVQEEKVKEQLFDTVLKEYPKLKRVVESVQVLKDHISFLKSKRLENISIIKPLYERLSEERQLLEQLRKQKMQIEKEKEKTVIMIKLEMLLNDIIVSSDINRIVTCMLQIKRILKQYNIETQSFDFKLKEAKEKTTKQLVVLFVKDPSSAIKYASLCDLMDCLYDRFRDYRFKPFIKKYLDVKKMDSNSLEILLQKIIEFLNENHFKEIQETISKVKNASFIVYSILPTLVSTLIQRHNSIFLPGIPSKFHQLINQFIDDLKRIAANEDELKLINESACLTDLLLKFNTGIYFQILYNDIVAELEEVFGMPSIPPPLEAYDIEQDERFHFSASTRYLSSLNKIWSDKYFIGRQKDMFWKLTMQDLKGNVALYFDAKSVPLLAQHIFEKDISGHLPMEHKEDFSVAFKNTLMLNINVESKILECLLNPANQSLEQVKTLPNIYRGNNKAVPTESSDFLLSFFEPLLTFETTYKNVIQISSFALDYCKNLIPLYCDAIDKVLKSLKIAEESIRKLRKVKTTSFHSDEDKIKMQITLDIDHLIQLITAKLGDQGSSFDFNRLNELKNLITNNV</sequence>
<gene>
    <name evidence="3" type="ORF">ROZALSC1DRAFT_28332</name>
</gene>
<evidence type="ECO:0000313" key="4">
    <source>
        <dbReference type="Proteomes" id="UP000281549"/>
    </source>
</evidence>
<dbReference type="GO" id="GO:0017119">
    <property type="term" value="C:Golgi transport complex"/>
    <property type="evidence" value="ECO:0007669"/>
    <property type="project" value="TreeGrafter"/>
</dbReference>
<organism evidence="3 4">
    <name type="scientific">Rozella allomycis (strain CSF55)</name>
    <dbReference type="NCBI Taxonomy" id="988480"/>
    <lineage>
        <taxon>Eukaryota</taxon>
        <taxon>Fungi</taxon>
        <taxon>Fungi incertae sedis</taxon>
        <taxon>Cryptomycota</taxon>
        <taxon>Cryptomycota incertae sedis</taxon>
        <taxon>Rozella</taxon>
    </lineage>
</organism>
<name>A0A4P9YKZ8_ROZAC</name>
<dbReference type="GO" id="GO:0015031">
    <property type="term" value="P:protein transport"/>
    <property type="evidence" value="ECO:0007669"/>
    <property type="project" value="InterPro"/>
</dbReference>
<evidence type="ECO:0000256" key="1">
    <source>
        <dbReference type="SAM" id="Coils"/>
    </source>
</evidence>
<feature type="coiled-coil region" evidence="1">
    <location>
        <begin position="73"/>
        <end position="103"/>
    </location>
</feature>
<keyword evidence="1" id="KW-0175">Coiled coil</keyword>
<dbReference type="PANTHER" id="PTHR12961">
    <property type="entry name" value="CONSERVED OLIGOMERIC GOLGI COMPLEX COMPONENT 2"/>
    <property type="match status" value="1"/>
</dbReference>
<dbReference type="GO" id="GO:0016020">
    <property type="term" value="C:membrane"/>
    <property type="evidence" value="ECO:0007669"/>
    <property type="project" value="InterPro"/>
</dbReference>
<protein>
    <recommendedName>
        <fullName evidence="2">COG complex component COG2 C-terminal domain-containing protein</fullName>
    </recommendedName>
</protein>
<dbReference type="GO" id="GO:0006891">
    <property type="term" value="P:intra-Golgi vesicle-mediated transport"/>
    <property type="evidence" value="ECO:0007669"/>
    <property type="project" value="TreeGrafter"/>
</dbReference>
<reference evidence="4" key="1">
    <citation type="journal article" date="2018" name="Nat. Microbiol.">
        <title>Leveraging single-cell genomics to expand the fungal tree of life.</title>
        <authorList>
            <person name="Ahrendt S.R."/>
            <person name="Quandt C.A."/>
            <person name="Ciobanu D."/>
            <person name="Clum A."/>
            <person name="Salamov A."/>
            <person name="Andreopoulos B."/>
            <person name="Cheng J.F."/>
            <person name="Woyke T."/>
            <person name="Pelin A."/>
            <person name="Henrissat B."/>
            <person name="Reynolds N.K."/>
            <person name="Benny G.L."/>
            <person name="Smith M.E."/>
            <person name="James T.Y."/>
            <person name="Grigoriev I.V."/>
        </authorList>
    </citation>
    <scope>NUCLEOTIDE SEQUENCE [LARGE SCALE GENOMIC DNA]</scope>
    <source>
        <strain evidence="4">CSF55</strain>
    </source>
</reference>
<proteinExistence type="predicted"/>
<dbReference type="GO" id="GO:0007030">
    <property type="term" value="P:Golgi organization"/>
    <property type="evidence" value="ECO:0007669"/>
    <property type="project" value="InterPro"/>
</dbReference>
<dbReference type="Proteomes" id="UP000281549">
    <property type="component" value="Unassembled WGS sequence"/>
</dbReference>
<dbReference type="AlphaFoldDB" id="A0A4P9YKZ8"/>
<feature type="domain" description="COG complex component COG2 C-terminal" evidence="2">
    <location>
        <begin position="387"/>
        <end position="555"/>
    </location>
</feature>
<dbReference type="EMBL" id="ML005104">
    <property type="protein sequence ID" value="RKP20155.1"/>
    <property type="molecule type" value="Genomic_DNA"/>
</dbReference>